<feature type="transmembrane region" description="Helical" evidence="2">
    <location>
        <begin position="355"/>
        <end position="377"/>
    </location>
</feature>
<keyword evidence="4" id="KW-1185">Reference proteome</keyword>
<feature type="region of interest" description="Disordered" evidence="1">
    <location>
        <begin position="81"/>
        <end position="105"/>
    </location>
</feature>
<reference evidence="3" key="1">
    <citation type="journal article" date="2023" name="PhytoFront">
        <title>Draft Genome Resources of Seven Strains of Tilletia horrida, Causal Agent of Kernel Smut of Rice.</title>
        <authorList>
            <person name="Khanal S."/>
            <person name="Antony Babu S."/>
            <person name="Zhou X.G."/>
        </authorList>
    </citation>
    <scope>NUCLEOTIDE SEQUENCE</scope>
    <source>
        <strain evidence="3">TX3</strain>
    </source>
</reference>
<sequence>EALYRFLLKTALTPPKVSLKIRGWHEEYRDVHSRHHVWRDGCNNNNRAEQRFTINSSTRSETTTVVDFDFKIDLGPLLTPSISKDRASLQDPRNSPVRHPVQHNPTVYVKPDADVAYRGRMVEEVLARPSDYRHLPRIRRPAQLSASNNTLASGPSTDEATQSLLADTEMNAANAPAYAEAGSAGVESADDLVLLQPSWSERRAIKKAAAKRQLPWTQANSDIQCVRGIGAKMERVSITDSSTPDFSLGTVDVRVIPAEGISRTTARTVADDYALNPKELKEFIVKKHVIGWDIKALEEAVKQIVEGAFPTGAYDMNRHIEVNFTVENDTVTVVPDNGLARFASTLQRTHGAKRVLLIILIIITGAFLILLPAMWLLRHFKGARYNTVGIVWQLSEWEELPADIDSKERAIEWAISKEREDAARAGAKWAVDDETRCPVEALTDEHASSADPGTPFERRSCISARGVPRQQPFIIGHNGRAFIVHRGIRQGDVVRAWESRIRSAVINRLRQDEGERMGGAIYEHLAPQILRSYDPLTGQESYSYNYETAASRA</sequence>
<keyword evidence="2" id="KW-1133">Transmembrane helix</keyword>
<evidence type="ECO:0000313" key="4">
    <source>
        <dbReference type="Proteomes" id="UP001176521"/>
    </source>
</evidence>
<name>A0AAN6G5X1_9BASI</name>
<dbReference type="AlphaFoldDB" id="A0AAN6G5X1"/>
<dbReference type="Proteomes" id="UP001176521">
    <property type="component" value="Unassembled WGS sequence"/>
</dbReference>
<evidence type="ECO:0000256" key="2">
    <source>
        <dbReference type="SAM" id="Phobius"/>
    </source>
</evidence>
<proteinExistence type="predicted"/>
<keyword evidence="2" id="KW-0472">Membrane</keyword>
<protein>
    <submittedName>
        <fullName evidence="3">Uncharacterized protein</fullName>
    </submittedName>
</protein>
<gene>
    <name evidence="3" type="ORF">OC842_006549</name>
</gene>
<dbReference type="EMBL" id="JAPDMQ010000608">
    <property type="protein sequence ID" value="KAK0522168.1"/>
    <property type="molecule type" value="Genomic_DNA"/>
</dbReference>
<organism evidence="3 4">
    <name type="scientific">Tilletia horrida</name>
    <dbReference type="NCBI Taxonomy" id="155126"/>
    <lineage>
        <taxon>Eukaryota</taxon>
        <taxon>Fungi</taxon>
        <taxon>Dikarya</taxon>
        <taxon>Basidiomycota</taxon>
        <taxon>Ustilaginomycotina</taxon>
        <taxon>Exobasidiomycetes</taxon>
        <taxon>Tilletiales</taxon>
        <taxon>Tilletiaceae</taxon>
        <taxon>Tilletia</taxon>
    </lineage>
</organism>
<dbReference type="PANTHER" id="PTHR37848:SF1">
    <property type="entry name" value="SUN DOMAIN-CONTAINING PROTEIN"/>
    <property type="match status" value="1"/>
</dbReference>
<dbReference type="PANTHER" id="PTHR37848">
    <property type="entry name" value="EXPRESSED PROTEIN"/>
    <property type="match status" value="1"/>
</dbReference>
<evidence type="ECO:0000256" key="1">
    <source>
        <dbReference type="SAM" id="MobiDB-lite"/>
    </source>
</evidence>
<accession>A0AAN6G5X1</accession>
<feature type="non-terminal residue" evidence="3">
    <location>
        <position position="1"/>
    </location>
</feature>
<keyword evidence="2" id="KW-0812">Transmembrane</keyword>
<comment type="caution">
    <text evidence="3">The sequence shown here is derived from an EMBL/GenBank/DDBJ whole genome shotgun (WGS) entry which is preliminary data.</text>
</comment>
<evidence type="ECO:0000313" key="3">
    <source>
        <dbReference type="EMBL" id="KAK0522168.1"/>
    </source>
</evidence>